<dbReference type="InterPro" id="IPR036772">
    <property type="entry name" value="SRCR-like_dom_sf"/>
</dbReference>
<evidence type="ECO:0000313" key="12">
    <source>
        <dbReference type="EMBL" id="GCB71721.1"/>
    </source>
</evidence>
<comment type="caution">
    <text evidence="6">Lacks conserved residue(s) required for the propagation of feature annotation.</text>
</comment>
<dbReference type="Gene3D" id="3.10.250.10">
    <property type="entry name" value="SRCR-like domain"/>
    <property type="match status" value="1"/>
</dbReference>
<dbReference type="InterPro" id="IPR009003">
    <property type="entry name" value="Peptidase_S1_PA"/>
</dbReference>
<evidence type="ECO:0000313" key="13">
    <source>
        <dbReference type="Proteomes" id="UP000288216"/>
    </source>
</evidence>
<keyword evidence="4 6" id="KW-1015">Disulfide bond</keyword>
<dbReference type="SMART" id="SM00202">
    <property type="entry name" value="SR"/>
    <property type="match status" value="1"/>
</dbReference>
<evidence type="ECO:0000256" key="6">
    <source>
        <dbReference type="PROSITE-ProRule" id="PRU00196"/>
    </source>
</evidence>
<dbReference type="FunFam" id="2.40.10.10:FF:000003">
    <property type="entry name" value="Transmembrane serine protease 3"/>
    <property type="match status" value="1"/>
</dbReference>
<protein>
    <recommendedName>
        <fullName evidence="14">Peptidase S1 domain-containing protein</fullName>
    </recommendedName>
</protein>
<evidence type="ECO:0000256" key="5">
    <source>
        <dbReference type="ARBA" id="ARBA00023180"/>
    </source>
</evidence>
<dbReference type="GO" id="GO:0016020">
    <property type="term" value="C:membrane"/>
    <property type="evidence" value="ECO:0007669"/>
    <property type="project" value="InterPro"/>
</dbReference>
<feature type="region of interest" description="Disordered" evidence="8">
    <location>
        <begin position="1"/>
        <end position="95"/>
    </location>
</feature>
<feature type="transmembrane region" description="Helical" evidence="9">
    <location>
        <begin position="101"/>
        <end position="122"/>
    </location>
</feature>
<keyword evidence="13" id="KW-1185">Reference proteome</keyword>
<accession>A0A401PF27</accession>
<dbReference type="CDD" id="cd00190">
    <property type="entry name" value="Tryp_SPc"/>
    <property type="match status" value="1"/>
</dbReference>
<dbReference type="GO" id="GO:0006508">
    <property type="term" value="P:proteolysis"/>
    <property type="evidence" value="ECO:0007669"/>
    <property type="project" value="UniProtKB-KW"/>
</dbReference>
<dbReference type="SUPFAM" id="SSF56487">
    <property type="entry name" value="SRCR-like"/>
    <property type="match status" value="1"/>
</dbReference>
<dbReference type="Gene3D" id="4.10.400.10">
    <property type="entry name" value="Low-density Lipoprotein Receptor"/>
    <property type="match status" value="1"/>
</dbReference>
<dbReference type="PROSITE" id="PS50287">
    <property type="entry name" value="SRCR_2"/>
    <property type="match status" value="1"/>
</dbReference>
<dbReference type="OMA" id="PWIYSNM"/>
<dbReference type="InterPro" id="IPR036055">
    <property type="entry name" value="LDL_receptor-like_sf"/>
</dbReference>
<evidence type="ECO:0008006" key="14">
    <source>
        <dbReference type="Google" id="ProtNLM"/>
    </source>
</evidence>
<dbReference type="SUPFAM" id="SSF50494">
    <property type="entry name" value="Trypsin-like serine proteases"/>
    <property type="match status" value="1"/>
</dbReference>
<dbReference type="Pfam" id="PF15494">
    <property type="entry name" value="SRCR_2"/>
    <property type="match status" value="1"/>
</dbReference>
<proteinExistence type="predicted"/>
<feature type="disulfide bond" evidence="6">
    <location>
        <begin position="239"/>
        <end position="249"/>
    </location>
</feature>
<reference evidence="12 13" key="1">
    <citation type="journal article" date="2018" name="Nat. Ecol. Evol.">
        <title>Shark genomes provide insights into elasmobranch evolution and the origin of vertebrates.</title>
        <authorList>
            <person name="Hara Y"/>
            <person name="Yamaguchi K"/>
            <person name="Onimaru K"/>
            <person name="Kadota M"/>
            <person name="Koyanagi M"/>
            <person name="Keeley SD"/>
            <person name="Tatsumi K"/>
            <person name="Tanaka K"/>
            <person name="Motone F"/>
            <person name="Kageyama Y"/>
            <person name="Nozu R"/>
            <person name="Adachi N"/>
            <person name="Nishimura O"/>
            <person name="Nakagawa R"/>
            <person name="Tanegashima C"/>
            <person name="Kiyatake I"/>
            <person name="Matsumoto R"/>
            <person name="Murakumo K"/>
            <person name="Nishida K"/>
            <person name="Terakita A"/>
            <person name="Kuratani S"/>
            <person name="Sato K"/>
            <person name="Hyodo S Kuraku.S."/>
        </authorList>
    </citation>
    <scope>NUCLEOTIDE SEQUENCE [LARGE SCALE GENOMIC DNA]</scope>
</reference>
<dbReference type="PANTHER" id="PTHR24252">
    <property type="entry name" value="ACROSIN-RELATED"/>
    <property type="match status" value="1"/>
</dbReference>
<keyword evidence="9" id="KW-1133">Transmembrane helix</keyword>
<feature type="domain" description="SRCR" evidence="11">
    <location>
        <begin position="160"/>
        <end position="249"/>
    </location>
</feature>
<dbReference type="PROSITE" id="PS00135">
    <property type="entry name" value="TRYPSIN_SER"/>
    <property type="match status" value="1"/>
</dbReference>
<sequence length="501" mass="55341">MTSFPNVYENYLPENVQPPANGNAPGQYPPPPYPYTGGNQPPPYPSAGGYPHQPYPNAGQGTYQPYYIPSAGPAHPPTQVTQSNVPHRKPARSCNPKRKTYSCVISLFVILCVLGIGVWIIFKFVKDSPTGSVNHHCSSVVFRCNGVSECTDNSDELGCVRFSGSRSQLEVYGWQSNRWLPVCYTAWNNPLAKKACRQLGYRSFYQTGKMTEDHFSSLVVNSTKQGTKIQSLLSNSPQCTTKDTVFLKCIDCGKRIKTTTRIVGGSPAQLGYWPWQVSLYYKGRHVCGATIISEDWVITASHCFFEDDSYKTSNWRLYSGFISQYHLLEATQSSVSKIVTHRGYSSDTNDNDIALMKLTRPLQFTDYVRPACLPTHDQQFLPGMACWITGFGHTREGASSTSSILLEATVNLISSGTCNQRSYYNGAITQRMVCAGKFGGGVDSCQGDSGGPLVCEVSGTWYLTGVTSWGIGCARTNKPGVYARVTELTDWIFTQMEDYSN</sequence>
<dbReference type="SUPFAM" id="SSF57424">
    <property type="entry name" value="LDL receptor-like module"/>
    <property type="match status" value="1"/>
</dbReference>
<dbReference type="PANTHER" id="PTHR24252:SF27">
    <property type="entry name" value="TRANSMEMBRANE PROTEASE SERINE 3-LIKE"/>
    <property type="match status" value="1"/>
</dbReference>
<dbReference type="InterPro" id="IPR001314">
    <property type="entry name" value="Peptidase_S1A"/>
</dbReference>
<feature type="compositionally biased region" description="Pro residues" evidence="8">
    <location>
        <begin position="27"/>
        <end position="45"/>
    </location>
</feature>
<dbReference type="EMBL" id="BFAA01000386">
    <property type="protein sequence ID" value="GCB71721.1"/>
    <property type="molecule type" value="Genomic_DNA"/>
</dbReference>
<dbReference type="Pfam" id="PF00089">
    <property type="entry name" value="Trypsin"/>
    <property type="match status" value="1"/>
</dbReference>
<dbReference type="InterPro" id="IPR001190">
    <property type="entry name" value="SRCR"/>
</dbReference>
<dbReference type="InterPro" id="IPR001254">
    <property type="entry name" value="Trypsin_dom"/>
</dbReference>
<dbReference type="GO" id="GO:0004252">
    <property type="term" value="F:serine-type endopeptidase activity"/>
    <property type="evidence" value="ECO:0007669"/>
    <property type="project" value="InterPro"/>
</dbReference>
<keyword evidence="9" id="KW-0812">Transmembrane</keyword>
<dbReference type="InterPro" id="IPR002172">
    <property type="entry name" value="LDrepeatLR_classA_rpt"/>
</dbReference>
<dbReference type="SMART" id="SM00020">
    <property type="entry name" value="Tryp_SPc"/>
    <property type="match status" value="1"/>
</dbReference>
<keyword evidence="2 7" id="KW-0378">Hydrolase</keyword>
<evidence type="ECO:0000256" key="7">
    <source>
        <dbReference type="RuleBase" id="RU363034"/>
    </source>
</evidence>
<evidence type="ECO:0000256" key="8">
    <source>
        <dbReference type="SAM" id="MobiDB-lite"/>
    </source>
</evidence>
<dbReference type="PROSITE" id="PS50240">
    <property type="entry name" value="TRYPSIN_DOM"/>
    <property type="match status" value="1"/>
</dbReference>
<dbReference type="STRING" id="75743.A0A401PF27"/>
<dbReference type="CDD" id="cd00112">
    <property type="entry name" value="LDLa"/>
    <property type="match status" value="1"/>
</dbReference>
<evidence type="ECO:0000256" key="9">
    <source>
        <dbReference type="SAM" id="Phobius"/>
    </source>
</evidence>
<organism evidence="12 13">
    <name type="scientific">Scyliorhinus torazame</name>
    <name type="common">Cloudy catshark</name>
    <name type="synonym">Catulus torazame</name>
    <dbReference type="NCBI Taxonomy" id="75743"/>
    <lineage>
        <taxon>Eukaryota</taxon>
        <taxon>Metazoa</taxon>
        <taxon>Chordata</taxon>
        <taxon>Craniata</taxon>
        <taxon>Vertebrata</taxon>
        <taxon>Chondrichthyes</taxon>
        <taxon>Elasmobranchii</taxon>
        <taxon>Galeomorphii</taxon>
        <taxon>Galeoidea</taxon>
        <taxon>Carcharhiniformes</taxon>
        <taxon>Scyliorhinidae</taxon>
        <taxon>Scyliorhinus</taxon>
    </lineage>
</organism>
<evidence type="ECO:0000256" key="2">
    <source>
        <dbReference type="ARBA" id="ARBA00022801"/>
    </source>
</evidence>
<gene>
    <name evidence="12" type="ORF">scyTo_0001681</name>
</gene>
<dbReference type="InterPro" id="IPR033116">
    <property type="entry name" value="TRYPSIN_SER"/>
</dbReference>
<name>A0A401PF27_SCYTO</name>
<dbReference type="Gene3D" id="2.40.10.10">
    <property type="entry name" value="Trypsin-like serine proteases"/>
    <property type="match status" value="1"/>
</dbReference>
<keyword evidence="5" id="KW-0325">Glycoprotein</keyword>
<dbReference type="PROSITE" id="PS00134">
    <property type="entry name" value="TRYPSIN_HIS"/>
    <property type="match status" value="1"/>
</dbReference>
<evidence type="ECO:0000259" key="11">
    <source>
        <dbReference type="PROSITE" id="PS50287"/>
    </source>
</evidence>
<evidence type="ECO:0000256" key="4">
    <source>
        <dbReference type="ARBA" id="ARBA00023157"/>
    </source>
</evidence>
<keyword evidence="1 7" id="KW-0645">Protease</keyword>
<dbReference type="Proteomes" id="UP000288216">
    <property type="component" value="Unassembled WGS sequence"/>
</dbReference>
<dbReference type="OrthoDB" id="6380398at2759"/>
<feature type="compositionally biased region" description="Basic residues" evidence="8">
    <location>
        <begin position="86"/>
        <end position="95"/>
    </location>
</feature>
<keyword evidence="3 7" id="KW-0720">Serine protease</keyword>
<comment type="caution">
    <text evidence="12">The sequence shown here is derived from an EMBL/GenBank/DDBJ whole genome shotgun (WGS) entry which is preliminary data.</text>
</comment>
<dbReference type="AlphaFoldDB" id="A0A401PF27"/>
<feature type="domain" description="Peptidase S1" evidence="10">
    <location>
        <begin position="262"/>
        <end position="497"/>
    </location>
</feature>
<dbReference type="InterPro" id="IPR018114">
    <property type="entry name" value="TRYPSIN_HIS"/>
</dbReference>
<evidence type="ECO:0000256" key="1">
    <source>
        <dbReference type="ARBA" id="ARBA00022670"/>
    </source>
</evidence>
<dbReference type="PRINTS" id="PR00722">
    <property type="entry name" value="CHYMOTRYPSIN"/>
</dbReference>
<evidence type="ECO:0000259" key="10">
    <source>
        <dbReference type="PROSITE" id="PS50240"/>
    </source>
</evidence>
<keyword evidence="9" id="KW-0472">Membrane</keyword>
<dbReference type="InterPro" id="IPR043504">
    <property type="entry name" value="Peptidase_S1_PA_chymotrypsin"/>
</dbReference>
<evidence type="ECO:0000256" key="3">
    <source>
        <dbReference type="ARBA" id="ARBA00022825"/>
    </source>
</evidence>